<keyword evidence="5 14" id="KW-0812">Transmembrane</keyword>
<evidence type="ECO:0000256" key="4">
    <source>
        <dbReference type="ARBA" id="ARBA00022614"/>
    </source>
</evidence>
<protein>
    <submittedName>
        <fullName evidence="18">Insulin-like growth factor-binding protein complex acid labile subunit isoform X2</fullName>
    </submittedName>
</protein>
<keyword evidence="6 15" id="KW-0732">Signal</keyword>
<keyword evidence="10 14" id="KW-0472">Membrane</keyword>
<dbReference type="Pfam" id="PF13855">
    <property type="entry name" value="LRR_8"/>
    <property type="match status" value="3"/>
</dbReference>
<dbReference type="FunFam" id="3.80.10.10:FF:001438">
    <property type="entry name" value="Uncharacterized protein"/>
    <property type="match status" value="1"/>
</dbReference>
<feature type="region of interest" description="Disordered" evidence="13">
    <location>
        <begin position="716"/>
        <end position="782"/>
    </location>
</feature>
<feature type="chain" id="PRO_5027609925" evidence="15">
    <location>
        <begin position="26"/>
        <end position="865"/>
    </location>
</feature>
<dbReference type="PROSITE" id="PS51450">
    <property type="entry name" value="LRR"/>
    <property type="match status" value="6"/>
</dbReference>
<evidence type="ECO:0000313" key="17">
    <source>
        <dbReference type="Proteomes" id="UP000515135"/>
    </source>
</evidence>
<keyword evidence="3" id="KW-1003">Cell membrane</keyword>
<evidence type="ECO:0000256" key="10">
    <source>
        <dbReference type="ARBA" id="ARBA00023136"/>
    </source>
</evidence>
<dbReference type="InterPro" id="IPR000372">
    <property type="entry name" value="LRRNT"/>
</dbReference>
<keyword evidence="9" id="KW-0406">Ion transport</keyword>
<evidence type="ECO:0000256" key="1">
    <source>
        <dbReference type="ARBA" id="ARBA00004162"/>
    </source>
</evidence>
<reference evidence="18" key="1">
    <citation type="submission" date="2025-08" db="UniProtKB">
        <authorList>
            <consortium name="RefSeq"/>
        </authorList>
    </citation>
    <scope>IDENTIFICATION</scope>
    <source>
        <tissue evidence="18">Gonad</tissue>
    </source>
</reference>
<gene>
    <name evidence="18" type="primary">LOC109469133</name>
</gene>
<dbReference type="AlphaFoldDB" id="A0A6P4Y2A1"/>
<keyword evidence="8 14" id="KW-1133">Transmembrane helix</keyword>
<feature type="compositionally biased region" description="Polar residues" evidence="13">
    <location>
        <begin position="767"/>
        <end position="776"/>
    </location>
</feature>
<dbReference type="OrthoDB" id="1055097at2759"/>
<feature type="compositionally biased region" description="Polar residues" evidence="13">
    <location>
        <begin position="824"/>
        <end position="843"/>
    </location>
</feature>
<keyword evidence="7" id="KW-0677">Repeat</keyword>
<organism evidence="17 18">
    <name type="scientific">Branchiostoma belcheri</name>
    <name type="common">Amphioxus</name>
    <dbReference type="NCBI Taxonomy" id="7741"/>
    <lineage>
        <taxon>Eukaryota</taxon>
        <taxon>Metazoa</taxon>
        <taxon>Chordata</taxon>
        <taxon>Cephalochordata</taxon>
        <taxon>Leptocardii</taxon>
        <taxon>Amphioxiformes</taxon>
        <taxon>Branchiostomatidae</taxon>
        <taxon>Branchiostoma</taxon>
    </lineage>
</organism>
<dbReference type="PANTHER" id="PTHR46473:SF23">
    <property type="entry name" value="GH08155P"/>
    <property type="match status" value="1"/>
</dbReference>
<name>A0A6P4Y2A1_BRABE</name>
<evidence type="ECO:0000256" key="6">
    <source>
        <dbReference type="ARBA" id="ARBA00022729"/>
    </source>
</evidence>
<dbReference type="SMART" id="SM00369">
    <property type="entry name" value="LRR_TYP"/>
    <property type="match status" value="18"/>
</dbReference>
<evidence type="ECO:0000256" key="7">
    <source>
        <dbReference type="ARBA" id="ARBA00022737"/>
    </source>
</evidence>
<keyword evidence="11" id="KW-1015">Disulfide bond</keyword>
<feature type="transmembrane region" description="Helical" evidence="14">
    <location>
        <begin position="683"/>
        <end position="707"/>
    </location>
</feature>
<evidence type="ECO:0000256" key="9">
    <source>
        <dbReference type="ARBA" id="ARBA00023065"/>
    </source>
</evidence>
<dbReference type="InterPro" id="IPR001611">
    <property type="entry name" value="Leu-rich_rpt"/>
</dbReference>
<dbReference type="FunFam" id="3.80.10.10:FF:001164">
    <property type="entry name" value="GH01279p"/>
    <property type="match status" value="1"/>
</dbReference>
<evidence type="ECO:0000256" key="14">
    <source>
        <dbReference type="SAM" id="Phobius"/>
    </source>
</evidence>
<evidence type="ECO:0000256" key="2">
    <source>
        <dbReference type="ARBA" id="ARBA00022448"/>
    </source>
</evidence>
<dbReference type="GeneID" id="109469133"/>
<dbReference type="SUPFAM" id="SSF52058">
    <property type="entry name" value="L domain-like"/>
    <property type="match status" value="2"/>
</dbReference>
<dbReference type="RefSeq" id="XP_019623090.1">
    <property type="nucleotide sequence ID" value="XM_019767531.1"/>
</dbReference>
<evidence type="ECO:0000259" key="16">
    <source>
        <dbReference type="SMART" id="SM00013"/>
    </source>
</evidence>
<evidence type="ECO:0000256" key="13">
    <source>
        <dbReference type="SAM" id="MobiDB-lite"/>
    </source>
</evidence>
<keyword evidence="4" id="KW-0433">Leucine-rich repeat</keyword>
<dbReference type="InterPro" id="IPR026906">
    <property type="entry name" value="LRR_5"/>
</dbReference>
<proteinExistence type="predicted"/>
<feature type="domain" description="LRRNT" evidence="16">
    <location>
        <begin position="27"/>
        <end position="61"/>
    </location>
</feature>
<evidence type="ECO:0000256" key="15">
    <source>
        <dbReference type="SAM" id="SignalP"/>
    </source>
</evidence>
<feature type="signal peptide" evidence="15">
    <location>
        <begin position="1"/>
        <end position="25"/>
    </location>
</feature>
<evidence type="ECO:0000313" key="18">
    <source>
        <dbReference type="RefSeq" id="XP_019623090.1"/>
    </source>
</evidence>
<accession>A0A6P4Y2A1</accession>
<evidence type="ECO:0000256" key="8">
    <source>
        <dbReference type="ARBA" id="ARBA00022989"/>
    </source>
</evidence>
<dbReference type="Pfam" id="PF13306">
    <property type="entry name" value="LRR_5"/>
    <property type="match status" value="1"/>
</dbReference>
<keyword evidence="2" id="KW-0813">Transport</keyword>
<evidence type="ECO:0000256" key="11">
    <source>
        <dbReference type="ARBA" id="ARBA00023157"/>
    </source>
</evidence>
<evidence type="ECO:0000256" key="5">
    <source>
        <dbReference type="ARBA" id="ARBA00022692"/>
    </source>
</evidence>
<dbReference type="SMART" id="SM00365">
    <property type="entry name" value="LRR_SD22"/>
    <property type="match status" value="8"/>
</dbReference>
<dbReference type="GO" id="GO:0034220">
    <property type="term" value="P:monoatomic ion transmembrane transport"/>
    <property type="evidence" value="ECO:0007669"/>
    <property type="project" value="UniProtKB-KW"/>
</dbReference>
<feature type="region of interest" description="Disordered" evidence="13">
    <location>
        <begin position="795"/>
        <end position="865"/>
    </location>
</feature>
<dbReference type="SMART" id="SM00013">
    <property type="entry name" value="LRRNT"/>
    <property type="match status" value="1"/>
</dbReference>
<dbReference type="GO" id="GO:0005886">
    <property type="term" value="C:plasma membrane"/>
    <property type="evidence" value="ECO:0007669"/>
    <property type="project" value="UniProtKB-SubCell"/>
</dbReference>
<dbReference type="InterPro" id="IPR032675">
    <property type="entry name" value="LRR_dom_sf"/>
</dbReference>
<comment type="subcellular location">
    <subcellularLocation>
        <location evidence="1">Cell membrane</location>
        <topology evidence="1">Single-pass membrane protein</topology>
    </subcellularLocation>
</comment>
<dbReference type="Gene3D" id="3.80.10.10">
    <property type="entry name" value="Ribonuclease Inhibitor"/>
    <property type="match status" value="4"/>
</dbReference>
<evidence type="ECO:0000256" key="12">
    <source>
        <dbReference type="ARBA" id="ARBA00023303"/>
    </source>
</evidence>
<dbReference type="InterPro" id="IPR003591">
    <property type="entry name" value="Leu-rich_rpt_typical-subtyp"/>
</dbReference>
<feature type="compositionally biased region" description="Polar residues" evidence="13">
    <location>
        <begin position="661"/>
        <end position="672"/>
    </location>
</feature>
<keyword evidence="12" id="KW-0407">Ion channel</keyword>
<evidence type="ECO:0000256" key="3">
    <source>
        <dbReference type="ARBA" id="ARBA00022475"/>
    </source>
</evidence>
<dbReference type="PANTHER" id="PTHR46473">
    <property type="entry name" value="GH08155P"/>
    <property type="match status" value="1"/>
</dbReference>
<feature type="region of interest" description="Disordered" evidence="13">
    <location>
        <begin position="651"/>
        <end position="676"/>
    </location>
</feature>
<dbReference type="SMART" id="SM00364">
    <property type="entry name" value="LRR_BAC"/>
    <property type="match status" value="8"/>
</dbReference>
<dbReference type="Proteomes" id="UP000515135">
    <property type="component" value="Unplaced"/>
</dbReference>
<sequence length="865" mass="94447">MAMARARTSCLLVCLLAVLTRGVTALDCAPQCRCYGTTVDCSHGTLTEFPRNQLIPTSTEVLLLNDNQLSEVRRDPQLPNLLELSLEDNSITALTRNPFIYQPNLQILRLGGNAISDLPASAFNGLSQLVRLYLNKNTITTITAFGSNSVVNRLKMLDLQDNKLTSISIGTFTGVSLLTELNLSSNNISAIEDGSFSHLKELRVLYLHSNHIGMLNSATFVGMSALTRLTLSNNKIQSLPDVAFIGAPNLEFLDLSLNDLSTITQQAFSGLYNLTTLLLGNNKISSIEDWAFGDLVKMQSLVLINNFLQNMSAATFTSTEVWELDLANNSLTTIRRGDFARLRKLKYLHIYTNDITNVEDFSFENLANLKVLEIYGNRLTNVSAATFKGLVSVEYIGMGGHPEMVSFPDDTFWDLPKLAHLGLRGNPLVSISDAVFSRLQSLKSIALSDSRLSSLPALPVSLESLSIKNNRPLTELHPGDFTTLPRSEAGDHLPLPNLTSLRLTSSRLQKIHPFAFATLPALKSLYLNGNNFQSISSIDPDAFGNLTTLLSLHLNGVTTLSPRVFRHLPCLQEVSLGEKLTCDCDLLDLVKWIKKTAVKVNPSPPTCLSGPSSKNLYEEDLFGTCPTTTVSPTTEPTLQICPTLSPLLSMKTPSQSPPVTTPAWTTPNSSKPQAPAVGLPESAVVGLAVGVPLFLIILAMAAGLCFLRRKGRPSAEHVGQTQQQEAPIGLAEVITDDPPYDSINEDQRDVSDDNPYNSIIEDRRGSQENPYQNPETVTEPVADRITSSYLQFAGVEGSMNSPDSRTDDEQGHDVSIPTPRPGDDQSSSVTEQMADNIYNQVNDDGSEQEQSESPHEDNVYIDIIG</sequence>
<dbReference type="InterPro" id="IPR051432">
    <property type="entry name" value="KCNMA1_auxiliary"/>
</dbReference>
<keyword evidence="17" id="KW-1185">Reference proteome</keyword>